<evidence type="ECO:0000256" key="5">
    <source>
        <dbReference type="ARBA" id="ARBA00023008"/>
    </source>
</evidence>
<dbReference type="GO" id="GO:0008131">
    <property type="term" value="F:primary methylamine oxidase activity"/>
    <property type="evidence" value="ECO:0007669"/>
    <property type="project" value="InterPro"/>
</dbReference>
<dbReference type="OrthoDB" id="5379943at2759"/>
<comment type="PTM">
    <text evidence="6">Topaquinone (TPQ) is generated by copper-dependent autoxidation of a specific tyrosyl residue.</text>
</comment>
<dbReference type="InterPro" id="IPR045864">
    <property type="entry name" value="aa-tRNA-synth_II/BPL/LPL"/>
</dbReference>
<dbReference type="SUPFAM" id="SSF55681">
    <property type="entry name" value="Class II aaRS and biotin synthetases"/>
    <property type="match status" value="1"/>
</dbReference>
<feature type="region of interest" description="Disordered" evidence="7">
    <location>
        <begin position="659"/>
        <end position="695"/>
    </location>
</feature>
<keyword evidence="10" id="KW-1185">Reference proteome</keyword>
<keyword evidence="5 6" id="KW-0186">Copper</keyword>
<dbReference type="Gene3D" id="3.30.930.10">
    <property type="entry name" value="Bira Bifunctional Protein, Domain 2"/>
    <property type="match status" value="1"/>
</dbReference>
<dbReference type="SUPFAM" id="SSF54416">
    <property type="entry name" value="Amine oxidase N-terminal region"/>
    <property type="match status" value="1"/>
</dbReference>
<proteinExistence type="inferred from homology"/>
<evidence type="ECO:0000313" key="9">
    <source>
        <dbReference type="EMBL" id="KAF6139215.1"/>
    </source>
</evidence>
<dbReference type="InterPro" id="IPR015802">
    <property type="entry name" value="Cu_amine_oxidase_N3"/>
</dbReference>
<protein>
    <recommendedName>
        <fullName evidence="6">Amine oxidase</fullName>
        <ecNumber evidence="6">1.4.3.-</ecNumber>
    </recommendedName>
</protein>
<dbReference type="GO" id="GO:0005507">
    <property type="term" value="F:copper ion binding"/>
    <property type="evidence" value="ECO:0007669"/>
    <property type="project" value="InterPro"/>
</dbReference>
<keyword evidence="3 6" id="KW-0801">TPQ</keyword>
<evidence type="ECO:0000313" key="10">
    <source>
        <dbReference type="Proteomes" id="UP000541444"/>
    </source>
</evidence>
<dbReference type="GO" id="GO:0009308">
    <property type="term" value="P:amine metabolic process"/>
    <property type="evidence" value="ECO:0007669"/>
    <property type="project" value="UniProtKB-UniRule"/>
</dbReference>
<dbReference type="InterPro" id="IPR015798">
    <property type="entry name" value="Cu_amine_oxidase_C"/>
</dbReference>
<accession>A0A7J7L997</accession>
<evidence type="ECO:0000256" key="4">
    <source>
        <dbReference type="ARBA" id="ARBA00023002"/>
    </source>
</evidence>
<dbReference type="FunFam" id="3.10.450.40:FF:000002">
    <property type="entry name" value="Amine oxidase"/>
    <property type="match status" value="1"/>
</dbReference>
<dbReference type="InterPro" id="IPR000269">
    <property type="entry name" value="Cu_amine_oxidase"/>
</dbReference>
<comment type="similarity">
    <text evidence="1 6">Belongs to the copper/topaquinone oxidase family.</text>
</comment>
<evidence type="ECO:0000256" key="7">
    <source>
        <dbReference type="SAM" id="MobiDB-lite"/>
    </source>
</evidence>
<name>A0A7J7L997_9MAGN</name>
<dbReference type="PROSITE" id="PS51733">
    <property type="entry name" value="BPL_LPL_CATALYTIC"/>
    <property type="match status" value="1"/>
</dbReference>
<keyword evidence="2 6" id="KW-0479">Metal-binding</keyword>
<reference evidence="9 10" key="1">
    <citation type="journal article" date="2020" name="IScience">
        <title>Genome Sequencing of the Endangered Kingdonia uniflora (Circaeasteraceae, Ranunculales) Reveals Potential Mechanisms of Evolutionary Specialization.</title>
        <authorList>
            <person name="Sun Y."/>
            <person name="Deng T."/>
            <person name="Zhang A."/>
            <person name="Moore M.J."/>
            <person name="Landis J.B."/>
            <person name="Lin N."/>
            <person name="Zhang H."/>
            <person name="Zhang X."/>
            <person name="Huang J."/>
            <person name="Zhang X."/>
            <person name="Sun H."/>
            <person name="Wang H."/>
        </authorList>
    </citation>
    <scope>NUCLEOTIDE SEQUENCE [LARGE SCALE GENOMIC DNA]</scope>
    <source>
        <strain evidence="9">TB1705</strain>
        <tissue evidence="9">Leaf</tissue>
    </source>
</reference>
<dbReference type="PANTHER" id="PTHR10638:SF18">
    <property type="entry name" value="AMINE OXIDASE [COPPER-CONTAINING] ZETA, PEROXISOMAL"/>
    <property type="match status" value="1"/>
</dbReference>
<evidence type="ECO:0000256" key="2">
    <source>
        <dbReference type="ARBA" id="ARBA00022723"/>
    </source>
</evidence>
<dbReference type="GO" id="GO:0048038">
    <property type="term" value="F:quinone binding"/>
    <property type="evidence" value="ECO:0007669"/>
    <property type="project" value="InterPro"/>
</dbReference>
<dbReference type="Proteomes" id="UP000541444">
    <property type="component" value="Unassembled WGS sequence"/>
</dbReference>
<evidence type="ECO:0000259" key="8">
    <source>
        <dbReference type="PROSITE" id="PS51733"/>
    </source>
</evidence>
<dbReference type="PANTHER" id="PTHR10638">
    <property type="entry name" value="COPPER AMINE OXIDASE"/>
    <property type="match status" value="1"/>
</dbReference>
<dbReference type="EC" id="1.4.3.-" evidence="6"/>
<feature type="domain" description="BPL/LPL catalytic" evidence="8">
    <location>
        <begin position="1"/>
        <end position="185"/>
    </location>
</feature>
<dbReference type="Gene3D" id="2.70.98.20">
    <property type="entry name" value="Copper amine oxidase, catalytic domain"/>
    <property type="match status" value="2"/>
</dbReference>
<dbReference type="Pfam" id="PF02728">
    <property type="entry name" value="Cu_amine_oxidN3"/>
    <property type="match status" value="1"/>
</dbReference>
<evidence type="ECO:0000256" key="1">
    <source>
        <dbReference type="ARBA" id="ARBA00007983"/>
    </source>
</evidence>
<sequence length="695" mass="78043">MPYERQTCINFWFLLDMNFCELPIGAVCVADIQFKGRGRSENVWESPIDCLLFSFTLQMEDGHNVPLLQYVVSLVVTEAIKDGLPYLDIRIKWPSDLYLNGLKVGSICIGQRSSMSDPCQLYYRVKIAVDYEYMKMDSKTGMGCCSEASAVKNISFHSFLSENQSVHFLGMREIKVSVKTFKYEVAAPINMNMYEITLTIAADYDNMEMYFQTGIDELSYFQLLFKVFIHFLNIRAITVSVEIIESGISAPLKMIMYEITMKIVADYDHIAITVSVETIESGFCNVPEFQGSVLFPSGGFGGFEAEVVVFWYWVLVVAWWLCDVMCGGVVRDSMRFIEVVLSEPEKHVVALADAYFFPPFQPSLLPRTKGVTGFPGKLPPRGKVISSQVVPDVQPPMAMKKKGIEDLDLVMVDPCCAGYHSDADNPSHRLAKPLIFCRTESDCPMENGYARPVEGIYVLIDIQNMVVLEFEDRKFVPLPPADPLRNYTPGETRGGVDRSDVKPLQIIQPEGPSFRVNGNFVEWQKVLFLSFVCLKLLSISSKLVDDELVPNFNTKIVVVEQWNFRVGFTPREGMVIYSVTYVDGSRGRRPVAHRLSFFEMVVPYGDPNDPHYRKNAFDAGEDGLGFVPRAEDQEANASCKESEGERIVSICAIEEFEEISGTSVPAQPSESEDVSDKEVSGTSVPAQSSESEDVH</sequence>
<organism evidence="9 10">
    <name type="scientific">Kingdonia uniflora</name>
    <dbReference type="NCBI Taxonomy" id="39325"/>
    <lineage>
        <taxon>Eukaryota</taxon>
        <taxon>Viridiplantae</taxon>
        <taxon>Streptophyta</taxon>
        <taxon>Embryophyta</taxon>
        <taxon>Tracheophyta</taxon>
        <taxon>Spermatophyta</taxon>
        <taxon>Magnoliopsida</taxon>
        <taxon>Ranunculales</taxon>
        <taxon>Circaeasteraceae</taxon>
        <taxon>Kingdonia</taxon>
    </lineage>
</organism>
<dbReference type="Pfam" id="PF03099">
    <property type="entry name" value="BPL_LplA_LipB"/>
    <property type="match status" value="1"/>
</dbReference>
<dbReference type="Gene3D" id="3.10.450.40">
    <property type="match status" value="1"/>
</dbReference>
<dbReference type="InterPro" id="IPR036460">
    <property type="entry name" value="Cu_amine_oxidase_C_sf"/>
</dbReference>
<comment type="caution">
    <text evidence="9">The sequence shown here is derived from an EMBL/GenBank/DDBJ whole genome shotgun (WGS) entry which is preliminary data.</text>
</comment>
<dbReference type="EMBL" id="JACGCM010002525">
    <property type="protein sequence ID" value="KAF6139215.1"/>
    <property type="molecule type" value="Genomic_DNA"/>
</dbReference>
<dbReference type="InterPro" id="IPR016182">
    <property type="entry name" value="Cu_amine_oxidase_N-reg"/>
</dbReference>
<keyword evidence="4 6" id="KW-0560">Oxidoreductase</keyword>
<evidence type="ECO:0000256" key="6">
    <source>
        <dbReference type="RuleBase" id="RU000672"/>
    </source>
</evidence>
<dbReference type="SUPFAM" id="SSF49998">
    <property type="entry name" value="Amine oxidase catalytic domain"/>
    <property type="match status" value="2"/>
</dbReference>
<comment type="cofactor">
    <cofactor evidence="6">
        <name>Cu cation</name>
        <dbReference type="ChEBI" id="CHEBI:23378"/>
    </cofactor>
    <text evidence="6">Contains 1 topaquinone per subunit.</text>
</comment>
<dbReference type="AlphaFoldDB" id="A0A7J7L997"/>
<gene>
    <name evidence="9" type="ORF">GIB67_040362</name>
</gene>
<dbReference type="Pfam" id="PF01179">
    <property type="entry name" value="Cu_amine_oxid"/>
    <property type="match status" value="1"/>
</dbReference>
<evidence type="ECO:0000256" key="3">
    <source>
        <dbReference type="ARBA" id="ARBA00022772"/>
    </source>
</evidence>
<dbReference type="InterPro" id="IPR004143">
    <property type="entry name" value="BPL_LPL_catalytic"/>
</dbReference>